<protein>
    <submittedName>
        <fullName evidence="2">Uncharacterized protein</fullName>
    </submittedName>
</protein>
<feature type="signal peptide" evidence="1">
    <location>
        <begin position="1"/>
        <end position="29"/>
    </location>
</feature>
<evidence type="ECO:0000313" key="2">
    <source>
        <dbReference type="EMBL" id="NNF05619.1"/>
    </source>
</evidence>
<evidence type="ECO:0000256" key="1">
    <source>
        <dbReference type="SAM" id="SignalP"/>
    </source>
</evidence>
<evidence type="ECO:0000313" key="3">
    <source>
        <dbReference type="Proteomes" id="UP000547674"/>
    </source>
</evidence>
<sequence>MQKPVRMILGVLMVALIMTATLQAPPAIAEFVQGGVAYVPIPNAKIPIFASRYSIGLLEG</sequence>
<accession>A0A7Y2E989</accession>
<gene>
    <name evidence="2" type="ORF">HKN21_02550</name>
</gene>
<keyword evidence="1" id="KW-0732">Signal</keyword>
<comment type="caution">
    <text evidence="2">The sequence shown here is derived from an EMBL/GenBank/DDBJ whole genome shotgun (WGS) entry which is preliminary data.</text>
</comment>
<organism evidence="2 3">
    <name type="scientific">Eiseniibacteriota bacterium</name>
    <dbReference type="NCBI Taxonomy" id="2212470"/>
    <lineage>
        <taxon>Bacteria</taxon>
        <taxon>Candidatus Eiseniibacteriota</taxon>
    </lineage>
</organism>
<name>A0A7Y2E989_UNCEI</name>
<feature type="non-terminal residue" evidence="2">
    <location>
        <position position="60"/>
    </location>
</feature>
<dbReference type="Proteomes" id="UP000547674">
    <property type="component" value="Unassembled WGS sequence"/>
</dbReference>
<reference evidence="2 3" key="1">
    <citation type="submission" date="2020-03" db="EMBL/GenBank/DDBJ databases">
        <title>Metabolic flexibility allows generalist bacteria to become dominant in a frequently disturbed ecosystem.</title>
        <authorList>
            <person name="Chen Y.-J."/>
            <person name="Leung P.M."/>
            <person name="Bay S.K."/>
            <person name="Hugenholtz P."/>
            <person name="Kessler A.J."/>
            <person name="Shelley G."/>
            <person name="Waite D.W."/>
            <person name="Cook P.L."/>
            <person name="Greening C."/>
        </authorList>
    </citation>
    <scope>NUCLEOTIDE SEQUENCE [LARGE SCALE GENOMIC DNA]</scope>
    <source>
        <strain evidence="2">SS_bin_28</strain>
    </source>
</reference>
<dbReference type="EMBL" id="JABDJR010000090">
    <property type="protein sequence ID" value="NNF05619.1"/>
    <property type="molecule type" value="Genomic_DNA"/>
</dbReference>
<proteinExistence type="predicted"/>
<feature type="chain" id="PRO_5030983193" evidence="1">
    <location>
        <begin position="30"/>
        <end position="60"/>
    </location>
</feature>
<dbReference type="AlphaFoldDB" id="A0A7Y2E989"/>